<dbReference type="InterPro" id="IPR000571">
    <property type="entry name" value="Znf_CCCH"/>
</dbReference>
<evidence type="ECO:0000256" key="3">
    <source>
        <dbReference type="ARBA" id="ARBA00022737"/>
    </source>
</evidence>
<dbReference type="PANTHER" id="PTHR45740:SF4">
    <property type="entry name" value="PROTEIN MONO-ADP-RIBOSYLTRANSFERASE PARP11"/>
    <property type="match status" value="1"/>
</dbReference>
<dbReference type="Proteomes" id="UP000594262">
    <property type="component" value="Unplaced"/>
</dbReference>
<feature type="domain" description="C3H1-type" evidence="8">
    <location>
        <begin position="843"/>
        <end position="869"/>
    </location>
</feature>
<evidence type="ECO:0000256" key="6">
    <source>
        <dbReference type="PROSITE-ProRule" id="PRU00723"/>
    </source>
</evidence>
<keyword evidence="10" id="KW-1185">Reference proteome</keyword>
<feature type="domain" description="C3H1-type" evidence="8">
    <location>
        <begin position="1627"/>
        <end position="1650"/>
    </location>
</feature>
<protein>
    <recommendedName>
        <fullName evidence="8">C3H1-type domain-containing protein</fullName>
    </recommendedName>
</protein>
<dbReference type="GO" id="GO:1990404">
    <property type="term" value="F:NAD+-protein mono-ADP-ribosyltransferase activity"/>
    <property type="evidence" value="ECO:0007669"/>
    <property type="project" value="TreeGrafter"/>
</dbReference>
<evidence type="ECO:0000259" key="8">
    <source>
        <dbReference type="PROSITE" id="PS50103"/>
    </source>
</evidence>
<feature type="zinc finger region" description="C3H1-type" evidence="6">
    <location>
        <begin position="843"/>
        <end position="869"/>
    </location>
</feature>
<feature type="domain" description="C3H1-type" evidence="8">
    <location>
        <begin position="1143"/>
        <end position="1169"/>
    </location>
</feature>
<accession>A0A7M5UUZ9</accession>
<feature type="zinc finger region" description="C3H1-type" evidence="6">
    <location>
        <begin position="1143"/>
        <end position="1169"/>
    </location>
</feature>
<evidence type="ECO:0000256" key="1">
    <source>
        <dbReference type="ARBA" id="ARBA00022553"/>
    </source>
</evidence>
<feature type="domain" description="C3H1-type" evidence="8">
    <location>
        <begin position="353"/>
        <end position="377"/>
    </location>
</feature>
<keyword evidence="3" id="KW-0677">Repeat</keyword>
<feature type="region of interest" description="Disordered" evidence="7">
    <location>
        <begin position="1363"/>
        <end position="1387"/>
    </location>
</feature>
<evidence type="ECO:0000313" key="10">
    <source>
        <dbReference type="Proteomes" id="UP000594262"/>
    </source>
</evidence>
<dbReference type="Gene3D" id="4.10.1000.10">
    <property type="entry name" value="Zinc finger, CCCH-type"/>
    <property type="match status" value="1"/>
</dbReference>
<dbReference type="OrthoDB" id="5981228at2759"/>
<keyword evidence="2 6" id="KW-0479">Metal-binding</keyword>
<dbReference type="PROSITE" id="PS50103">
    <property type="entry name" value="ZF_C3H1"/>
    <property type="match status" value="4"/>
</dbReference>
<feature type="zinc finger region" description="C3H1-type" evidence="6">
    <location>
        <begin position="1627"/>
        <end position="1650"/>
    </location>
</feature>
<dbReference type="PANTHER" id="PTHR45740">
    <property type="entry name" value="POLY [ADP-RIBOSE] POLYMERASE"/>
    <property type="match status" value="1"/>
</dbReference>
<evidence type="ECO:0000256" key="4">
    <source>
        <dbReference type="ARBA" id="ARBA00022771"/>
    </source>
</evidence>
<proteinExistence type="predicted"/>
<evidence type="ECO:0000256" key="5">
    <source>
        <dbReference type="ARBA" id="ARBA00022833"/>
    </source>
</evidence>
<keyword evidence="4 6" id="KW-0863">Zinc-finger</keyword>
<dbReference type="InterPro" id="IPR051712">
    <property type="entry name" value="ARTD-AVP"/>
</dbReference>
<keyword evidence="5 6" id="KW-0862">Zinc</keyword>
<reference evidence="9" key="1">
    <citation type="submission" date="2021-01" db="UniProtKB">
        <authorList>
            <consortium name="EnsemblMetazoa"/>
        </authorList>
    </citation>
    <scope>IDENTIFICATION</scope>
</reference>
<dbReference type="GO" id="GO:0003950">
    <property type="term" value="F:NAD+ poly-ADP-ribosyltransferase activity"/>
    <property type="evidence" value="ECO:0007669"/>
    <property type="project" value="TreeGrafter"/>
</dbReference>
<organism evidence="9 10">
    <name type="scientific">Clytia hemisphaerica</name>
    <dbReference type="NCBI Taxonomy" id="252671"/>
    <lineage>
        <taxon>Eukaryota</taxon>
        <taxon>Metazoa</taxon>
        <taxon>Cnidaria</taxon>
        <taxon>Hydrozoa</taxon>
        <taxon>Hydroidolina</taxon>
        <taxon>Leptothecata</taxon>
        <taxon>Obeliida</taxon>
        <taxon>Clytiidae</taxon>
        <taxon>Clytia</taxon>
    </lineage>
</organism>
<dbReference type="EnsemblMetazoa" id="CLYHEMT004929.1">
    <property type="protein sequence ID" value="CLYHEMP004929.1"/>
    <property type="gene ID" value="CLYHEMG004929"/>
</dbReference>
<dbReference type="Pfam" id="PF25261">
    <property type="entry name" value="zf-CCCH_PARP12"/>
    <property type="match status" value="1"/>
</dbReference>
<feature type="zinc finger region" description="C3H1-type" evidence="6">
    <location>
        <begin position="353"/>
        <end position="377"/>
    </location>
</feature>
<keyword evidence="1" id="KW-0597">Phosphoprotein</keyword>
<sequence length="1737" mass="197295">MEAYENYLISVFRWLVNKDGRSCSNITELEETFPHIKNLQYEIEHRKDIFWTGHTNSGFEVRPKLLIRLCTQYQASKGSCLGHCNKLHLCPLNLLSPNFCKGPCRDGLSHNFDDKHNKDVIHNALPVTPSNFVKSIPVLLRSSLLRLCKMFQDTGQCDKIYCGYLHICLDYLKGKCTGICQLAEKSDQKKAIVHDFGRAHNRKVLLNFGYDARCLSNKGELLHNLLLPKDDKENDCESVSSSISDLSTLSVSDYSTSGSMNTTSKDKDFTTHIHKWIARRNGIHVKAELKCLAKQFPKAQNLLQTLKADNKMFWLRQISDVNYEVHVKVPVGLCEQYNKSINCENRDCQKLHLCKKFLWSEKSCPDANACPFEHRINILHNSNILKKVFPNGYDDIMKMKVLRSSFPKICREFINDGCCTKPFCGYFHACPNFIRGSCKKTCNLAEKTGLPKKDSHFLRNYHNIQVMNIFYGDGKELKRDVVTPNIILNPNEGPDDVSINTPDLFSLSIQEPFDENLFESSEIASVHKWMGTQAKSLSCGIKKLSKQFKDIDNLLEKLQDNRNMFWISENTEETYEIRPTAPIHLCKGFFDSELCPDNTCQKLHLCKKFLWSPTSCPNDENTCGYSHDVNSSHNKSVLAKVIPNTYNEDMKLKVARASFPRICGSFLVDGTCIKPFCGYFHICQAFIEGTCPRTCNLAERSGLMKTTVHNFTLDHNKKVFRMFFDDGLNVCRDTVAPDILFKPEPVNKTDDLPSIDTKAELLPSLMSVERNFTEIQSSVLPKNSAYSVSTKPGKLTQALTSSVQFANTGAKPKRFSAADSLPNLTSTAYTTAPSSTVELPSKQLNVQLCKHYLNGNCKRKNCHFLHLCKELLMDQKTCPGEDCRYGFSHNPLDSHNDEIVRKANSTLSDDEVLKKLRKSFPRVCYHYQAQNCVKKCKKLHICLNFLQNSVCTFDGCDLSHDFFDDYNQVILASHGSKFHEMEVDDVLANILFAKHEKEKEPSHHVMFLKRLYDQILSSPKARLNLDLEIENLGTGVINDLKTTGKYKNHFRVFYINGYDYIYVCPKDVKLCNGHFFNKKKPCQKVDCSGFHLCRNYITVINGCSNSGCIANHGFDDKHEQKLLKKHHLEDLSEHQLKVLFSHRYPIVCPKYQSGNCKSADQCDDIHVCLSFLRGNCKDSIQCPLQHEEGLKSEQANRIAKEYHVPEKELRSSLMFSRKRTTIRVFEKTTKVIKERVNLETNTIDVNETKDCSIPPSTQPLPGAFSPTNQAFGTSLSNINPILPMAPTSPGPFGPTPFGVCTPSNGIPIPPPSSGESRVQGLLGPGYILPPSSMKPMPPQQSLLKPLPATPFVINQSNFNFDNNDTSILESKTTEKPVKRQAPKPPTVQPLAQEISATKPLPVLPLETSEAVGIKSLAQSRSNIKPSTVIEKDLKQPQSIPTHEDRKLPSTTGFTGFDTTTKLTQEWEPPSELDVFKYIIQCPNAHVKIKKNTICAHFFQSKLLLCLNWLKNHPDTFRLTRTKKEVFLCVKDIKLCVNYWSNAGCLGDCGLFHICKESLFDISHSAISCGKHHDFSSTHNKGIIGKFSLEPLHSRQLKCLLKNTLPSVCEEYLNNRCTDLQQCENIHICGDFVNGECRKHSALCSFRHEEALSDNHADEIMKLFHISDTSLLKKYLVYFKPKSEEKKKQEFLQRPTFNFLKDEAICVKYVDDVCDKDETCSLLHPKNRTPYLWQYKKP</sequence>
<dbReference type="SMART" id="SM00356">
    <property type="entry name" value="ZnF_C3H1"/>
    <property type="match status" value="8"/>
</dbReference>
<dbReference type="InterPro" id="IPR057602">
    <property type="entry name" value="Zfn-CCCH_PARP12"/>
</dbReference>
<evidence type="ECO:0000256" key="7">
    <source>
        <dbReference type="SAM" id="MobiDB-lite"/>
    </source>
</evidence>
<dbReference type="Gene3D" id="3.30.1370.210">
    <property type="match status" value="1"/>
</dbReference>
<dbReference type="GO" id="GO:0008270">
    <property type="term" value="F:zinc ion binding"/>
    <property type="evidence" value="ECO:0007669"/>
    <property type="project" value="UniProtKB-KW"/>
</dbReference>
<evidence type="ECO:0000313" key="9">
    <source>
        <dbReference type="EnsemblMetazoa" id="CLYHEMP004929.1"/>
    </source>
</evidence>
<name>A0A7M5UUZ9_9CNID</name>
<evidence type="ECO:0000256" key="2">
    <source>
        <dbReference type="ARBA" id="ARBA00022723"/>
    </source>
</evidence>
<dbReference type="GO" id="GO:0005634">
    <property type="term" value="C:nucleus"/>
    <property type="evidence" value="ECO:0007669"/>
    <property type="project" value="TreeGrafter"/>
</dbReference>